<protein>
    <recommendedName>
        <fullName evidence="2">histidine kinase</fullName>
        <ecNumber evidence="2">2.7.13.3</ecNumber>
    </recommendedName>
</protein>
<keyword evidence="5" id="KW-0418">Kinase</keyword>
<dbReference type="SUPFAM" id="SSF55785">
    <property type="entry name" value="PYP-like sensor domain (PAS domain)"/>
    <property type="match status" value="1"/>
</dbReference>
<dbReference type="Gene3D" id="1.10.287.130">
    <property type="match status" value="1"/>
</dbReference>
<comment type="catalytic activity">
    <reaction evidence="1">
        <text>ATP + protein L-histidine = ADP + protein N-phospho-L-histidine.</text>
        <dbReference type="EC" id="2.7.13.3"/>
    </reaction>
</comment>
<reference evidence="10" key="1">
    <citation type="submission" date="2018-12" db="EMBL/GenBank/DDBJ databases">
        <title>Tengunoibacter tsumagoiensis gen. nov., sp. nov., Dictyobacter kobayashii sp. nov., D. alpinus sp. nov., and D. joshuensis sp. nov. and description of Dictyobacteraceae fam. nov. within the order Ktedonobacterales isolated from Tengu-no-mugimeshi.</title>
        <authorList>
            <person name="Wang C.M."/>
            <person name="Zheng Y."/>
            <person name="Sakai Y."/>
            <person name="Toyoda A."/>
            <person name="Minakuchi Y."/>
            <person name="Abe K."/>
            <person name="Yokota A."/>
            <person name="Yabe S."/>
        </authorList>
    </citation>
    <scope>NUCLEOTIDE SEQUENCE [LARGE SCALE GENOMIC DNA]</scope>
    <source>
        <strain evidence="10">Uno11</strain>
    </source>
</reference>
<dbReference type="EC" id="2.7.13.3" evidence="2"/>
<keyword evidence="3" id="KW-0808">Transferase</keyword>
<dbReference type="SMART" id="SM00388">
    <property type="entry name" value="HisKA"/>
    <property type="match status" value="1"/>
</dbReference>
<keyword evidence="6" id="KW-0067">ATP-binding</keyword>
<keyword evidence="10" id="KW-1185">Reference proteome</keyword>
<dbReference type="GO" id="GO:0000156">
    <property type="term" value="F:phosphorelay response regulator activity"/>
    <property type="evidence" value="ECO:0007669"/>
    <property type="project" value="TreeGrafter"/>
</dbReference>
<dbReference type="SUPFAM" id="SSF47384">
    <property type="entry name" value="Homodimeric domain of signal transducing histidine kinase"/>
    <property type="match status" value="1"/>
</dbReference>
<evidence type="ECO:0000256" key="2">
    <source>
        <dbReference type="ARBA" id="ARBA00012438"/>
    </source>
</evidence>
<comment type="caution">
    <text evidence="9">The sequence shown here is derived from an EMBL/GenBank/DDBJ whole genome shotgun (WGS) entry which is preliminary data.</text>
</comment>
<dbReference type="InterPro" id="IPR005467">
    <property type="entry name" value="His_kinase_dom"/>
</dbReference>
<feature type="domain" description="Histidine kinase" evidence="8">
    <location>
        <begin position="177"/>
        <end position="311"/>
    </location>
</feature>
<organism evidence="9 10">
    <name type="scientific">Dictyobacter kobayashii</name>
    <dbReference type="NCBI Taxonomy" id="2014872"/>
    <lineage>
        <taxon>Bacteria</taxon>
        <taxon>Bacillati</taxon>
        <taxon>Chloroflexota</taxon>
        <taxon>Ktedonobacteria</taxon>
        <taxon>Ktedonobacterales</taxon>
        <taxon>Dictyobacteraceae</taxon>
        <taxon>Dictyobacter</taxon>
    </lineage>
</organism>
<dbReference type="Gene3D" id="3.30.450.20">
    <property type="entry name" value="PAS domain"/>
    <property type="match status" value="1"/>
</dbReference>
<evidence type="ECO:0000256" key="3">
    <source>
        <dbReference type="ARBA" id="ARBA00022679"/>
    </source>
</evidence>
<accession>A0A402AXF9</accession>
<dbReference type="Gene3D" id="3.30.565.10">
    <property type="entry name" value="Histidine kinase-like ATPase, C-terminal domain"/>
    <property type="match status" value="1"/>
</dbReference>
<dbReference type="Pfam" id="PF00512">
    <property type="entry name" value="HisKA"/>
    <property type="match status" value="1"/>
</dbReference>
<evidence type="ECO:0000313" key="9">
    <source>
        <dbReference type="EMBL" id="GCE23811.1"/>
    </source>
</evidence>
<evidence type="ECO:0000313" key="10">
    <source>
        <dbReference type="Proteomes" id="UP000287188"/>
    </source>
</evidence>
<dbReference type="RefSeq" id="WP_136625350.1">
    <property type="nucleotide sequence ID" value="NZ_BIFS01000002.1"/>
</dbReference>
<sequence length="311" mass="35268">MVVWHDITESRRLLRERQIHAETEARRSQLQMILDELPSSVYLVQGKDARLVMANHASKTVFGAEWTLNKSMHDFLNENQIRIFTDNGRLLSTEQLATLRAVQKGETVYQRQEIIRHADGTTLPVIVNAISLASNKLSMDNLSGANASQSEPSAIVVHQDVTALKEAEYLKDEFIGVAAHELRNPLAILHGCAQTLIVQTLRGNGQPLDEWQMEAIQDIDQATMRLVELTEDLLDVTRLHAGRLELHTEAMDIVALVPRVVKRIQMTTEQHQLLVHQENDHLLVNVDRRRIEQVLTNVLNNAIKYTPRGEL</sequence>
<evidence type="ECO:0000256" key="1">
    <source>
        <dbReference type="ARBA" id="ARBA00000085"/>
    </source>
</evidence>
<dbReference type="PANTHER" id="PTHR42878:SF7">
    <property type="entry name" value="SENSOR HISTIDINE KINASE GLRK"/>
    <property type="match status" value="1"/>
</dbReference>
<proteinExistence type="predicted"/>
<dbReference type="PROSITE" id="PS50109">
    <property type="entry name" value="HIS_KIN"/>
    <property type="match status" value="1"/>
</dbReference>
<dbReference type="InterPro" id="IPR050351">
    <property type="entry name" value="BphY/WalK/GraS-like"/>
</dbReference>
<evidence type="ECO:0000256" key="5">
    <source>
        <dbReference type="ARBA" id="ARBA00022777"/>
    </source>
</evidence>
<evidence type="ECO:0000256" key="4">
    <source>
        <dbReference type="ARBA" id="ARBA00022741"/>
    </source>
</evidence>
<evidence type="ECO:0000256" key="7">
    <source>
        <dbReference type="ARBA" id="ARBA00023012"/>
    </source>
</evidence>
<dbReference type="GO" id="GO:0000155">
    <property type="term" value="F:phosphorelay sensor kinase activity"/>
    <property type="evidence" value="ECO:0007669"/>
    <property type="project" value="InterPro"/>
</dbReference>
<keyword evidence="4" id="KW-0547">Nucleotide-binding</keyword>
<dbReference type="InterPro" id="IPR035965">
    <property type="entry name" value="PAS-like_dom_sf"/>
</dbReference>
<dbReference type="AlphaFoldDB" id="A0A402AXF9"/>
<dbReference type="Proteomes" id="UP000287188">
    <property type="component" value="Unassembled WGS sequence"/>
</dbReference>
<dbReference type="SUPFAM" id="SSF55874">
    <property type="entry name" value="ATPase domain of HSP90 chaperone/DNA topoisomerase II/histidine kinase"/>
    <property type="match status" value="1"/>
</dbReference>
<dbReference type="InterPro" id="IPR036890">
    <property type="entry name" value="HATPase_C_sf"/>
</dbReference>
<dbReference type="OrthoDB" id="9777816at2"/>
<evidence type="ECO:0000259" key="8">
    <source>
        <dbReference type="PROSITE" id="PS50109"/>
    </source>
</evidence>
<keyword evidence="7" id="KW-0902">Two-component regulatory system</keyword>
<dbReference type="PANTHER" id="PTHR42878">
    <property type="entry name" value="TWO-COMPONENT HISTIDINE KINASE"/>
    <property type="match status" value="1"/>
</dbReference>
<dbReference type="GO" id="GO:0030295">
    <property type="term" value="F:protein kinase activator activity"/>
    <property type="evidence" value="ECO:0007669"/>
    <property type="project" value="TreeGrafter"/>
</dbReference>
<dbReference type="InterPro" id="IPR003661">
    <property type="entry name" value="HisK_dim/P_dom"/>
</dbReference>
<dbReference type="EMBL" id="BIFS01000002">
    <property type="protein sequence ID" value="GCE23811.1"/>
    <property type="molecule type" value="Genomic_DNA"/>
</dbReference>
<dbReference type="InterPro" id="IPR036097">
    <property type="entry name" value="HisK_dim/P_sf"/>
</dbReference>
<dbReference type="GO" id="GO:0005524">
    <property type="term" value="F:ATP binding"/>
    <property type="evidence" value="ECO:0007669"/>
    <property type="project" value="UniProtKB-KW"/>
</dbReference>
<gene>
    <name evidence="9" type="ORF">KDK_76110</name>
</gene>
<dbReference type="GO" id="GO:0007234">
    <property type="term" value="P:osmosensory signaling via phosphorelay pathway"/>
    <property type="evidence" value="ECO:0007669"/>
    <property type="project" value="TreeGrafter"/>
</dbReference>
<evidence type="ECO:0000256" key="6">
    <source>
        <dbReference type="ARBA" id="ARBA00022840"/>
    </source>
</evidence>
<dbReference type="CDD" id="cd00082">
    <property type="entry name" value="HisKA"/>
    <property type="match status" value="1"/>
</dbReference>
<name>A0A402AXF9_9CHLR</name>